<evidence type="ECO:0000313" key="1">
    <source>
        <dbReference type="EMBL" id="CAB4148540.1"/>
    </source>
</evidence>
<accession>A0A6J5MUC4</accession>
<dbReference type="EMBL" id="LR797126">
    <property type="protein sequence ID" value="CAB4188463.1"/>
    <property type="molecule type" value="Genomic_DNA"/>
</dbReference>
<protein>
    <submittedName>
        <fullName evidence="1">Uncharacterized protein</fullName>
    </submittedName>
</protein>
<sequence>MIATTVTINGKKFPKVDCTSWAIAGPTPSCRRGLDLSGCDTCELKIARPKFKDKIESYIKAEASLAIHGPLDEEKYQARLATCRSCNALEVAVEPKVGHCKECGCGKNPRSEISVKARMPLARCPRNLWTPPST</sequence>
<proteinExistence type="predicted"/>
<evidence type="ECO:0000313" key="2">
    <source>
        <dbReference type="EMBL" id="CAB4188463.1"/>
    </source>
</evidence>
<name>A0A6J5MUC4_9CAUD</name>
<organism evidence="1">
    <name type="scientific">uncultured Caudovirales phage</name>
    <dbReference type="NCBI Taxonomy" id="2100421"/>
    <lineage>
        <taxon>Viruses</taxon>
        <taxon>Duplodnaviria</taxon>
        <taxon>Heunggongvirae</taxon>
        <taxon>Uroviricota</taxon>
        <taxon>Caudoviricetes</taxon>
        <taxon>Peduoviridae</taxon>
        <taxon>Maltschvirus</taxon>
        <taxon>Maltschvirus maltsch</taxon>
    </lineage>
</organism>
<dbReference type="EMBL" id="LR796505">
    <property type="protein sequence ID" value="CAB4148540.1"/>
    <property type="molecule type" value="Genomic_DNA"/>
</dbReference>
<gene>
    <name evidence="2" type="ORF">UFOVP1179_35</name>
    <name evidence="1" type="ORF">UFOVP524_16</name>
</gene>
<reference evidence="1" key="1">
    <citation type="submission" date="2020-04" db="EMBL/GenBank/DDBJ databases">
        <authorList>
            <person name="Chiriac C."/>
            <person name="Salcher M."/>
            <person name="Ghai R."/>
            <person name="Kavagutti S V."/>
        </authorList>
    </citation>
    <scope>NUCLEOTIDE SEQUENCE</scope>
</reference>